<proteinExistence type="predicted"/>
<keyword evidence="2" id="KW-1185">Reference proteome</keyword>
<dbReference type="Proteomes" id="UP001168128">
    <property type="component" value="Unassembled WGS sequence"/>
</dbReference>
<organism evidence="1 2">
    <name type="scientific">Chryseobacterium urinae</name>
    <dbReference type="NCBI Taxonomy" id="3058400"/>
    <lineage>
        <taxon>Bacteria</taxon>
        <taxon>Pseudomonadati</taxon>
        <taxon>Bacteroidota</taxon>
        <taxon>Flavobacteriia</taxon>
        <taxon>Flavobacteriales</taxon>
        <taxon>Weeksellaceae</taxon>
        <taxon>Chryseobacterium group</taxon>
        <taxon>Chryseobacterium</taxon>
    </lineage>
</organism>
<gene>
    <name evidence="1" type="ORF">QWT87_11490</name>
</gene>
<accession>A0ABT8U518</accession>
<comment type="caution">
    <text evidence="1">The sequence shown here is derived from an EMBL/GenBank/DDBJ whole genome shotgun (WGS) entry which is preliminary data.</text>
</comment>
<name>A0ABT8U518_9FLAO</name>
<dbReference type="RefSeq" id="WP_302716196.1">
    <property type="nucleotide sequence ID" value="NZ_JAULSJ010000015.1"/>
</dbReference>
<sequence>MKTILLFITVLCINISCSNPQKKANSKEPEKKLLVFINDKSQSVHVNGASVDKQTLWIKRFLHEHQAPNTDIWISTIGSHSANPANGHTIKWKNKFSDNSNPSENNGFESDEDKMLREVTERNNYQKVFKARQKELLYHLFEKPEKISGQTAILELLPALAAKVNNYNGGADIIVISDMVQESSYQNMTRGKFPFPDRSYAEEQAVKDWEKLQKDLKCSSNDLAFVKSITILVPEAAEEAFLVNADAYWNYLFKQMGFEGKAEWSKP</sequence>
<reference evidence="1" key="1">
    <citation type="submission" date="2023-07" db="EMBL/GenBank/DDBJ databases">
        <title>AMR profile of multidrug- resistance Chryseobacterium gambrini related strain.</title>
        <authorList>
            <person name="Kirdat K."/>
            <person name="Bhatt A."/>
            <person name="Kuyare S."/>
            <person name="Yadav A."/>
        </authorList>
    </citation>
    <scope>NUCLEOTIDE SEQUENCE</scope>
    <source>
        <strain evidence="1">APV-1</strain>
    </source>
</reference>
<protein>
    <submittedName>
        <fullName evidence="1">Uncharacterized protein</fullName>
    </submittedName>
</protein>
<evidence type="ECO:0000313" key="1">
    <source>
        <dbReference type="EMBL" id="MDO3425512.1"/>
    </source>
</evidence>
<evidence type="ECO:0000313" key="2">
    <source>
        <dbReference type="Proteomes" id="UP001168128"/>
    </source>
</evidence>
<dbReference type="EMBL" id="JAULSJ010000015">
    <property type="protein sequence ID" value="MDO3425512.1"/>
    <property type="molecule type" value="Genomic_DNA"/>
</dbReference>